<reference evidence="1" key="1">
    <citation type="submission" date="2019-08" db="EMBL/GenBank/DDBJ databases">
        <authorList>
            <person name="Kucharzyk K."/>
            <person name="Murdoch R.W."/>
            <person name="Higgins S."/>
            <person name="Loffler F."/>
        </authorList>
    </citation>
    <scope>NUCLEOTIDE SEQUENCE</scope>
</reference>
<dbReference type="EMBL" id="VSSQ01043093">
    <property type="protein sequence ID" value="MPM96743.1"/>
    <property type="molecule type" value="Genomic_DNA"/>
</dbReference>
<dbReference type="InterPro" id="IPR009057">
    <property type="entry name" value="Homeodomain-like_sf"/>
</dbReference>
<proteinExistence type="predicted"/>
<gene>
    <name evidence="1" type="ORF">SDC9_143908</name>
</gene>
<sequence>MGTTSKKYDIAIKKKAIDLYFKQGMGYKVIAKELDIGSATLN</sequence>
<evidence type="ECO:0000313" key="1">
    <source>
        <dbReference type="EMBL" id="MPM96743.1"/>
    </source>
</evidence>
<dbReference type="InterPro" id="IPR036388">
    <property type="entry name" value="WH-like_DNA-bd_sf"/>
</dbReference>
<dbReference type="Gene3D" id="1.10.10.10">
    <property type="entry name" value="Winged helix-like DNA-binding domain superfamily/Winged helix DNA-binding domain"/>
    <property type="match status" value="1"/>
</dbReference>
<dbReference type="AlphaFoldDB" id="A0A645E7D3"/>
<organism evidence="1">
    <name type="scientific">bioreactor metagenome</name>
    <dbReference type="NCBI Taxonomy" id="1076179"/>
    <lineage>
        <taxon>unclassified sequences</taxon>
        <taxon>metagenomes</taxon>
        <taxon>ecological metagenomes</taxon>
    </lineage>
</organism>
<name>A0A645E7D3_9ZZZZ</name>
<dbReference type="SUPFAM" id="SSF46689">
    <property type="entry name" value="Homeodomain-like"/>
    <property type="match status" value="1"/>
</dbReference>
<protein>
    <submittedName>
        <fullName evidence="1">Uncharacterized protein</fullName>
    </submittedName>
</protein>
<comment type="caution">
    <text evidence="1">The sequence shown here is derived from an EMBL/GenBank/DDBJ whole genome shotgun (WGS) entry which is preliminary data.</text>
</comment>
<accession>A0A645E7D3</accession>